<organism evidence="1 2">
    <name type="scientific">Collybiopsis luxurians FD-317 M1</name>
    <dbReference type="NCBI Taxonomy" id="944289"/>
    <lineage>
        <taxon>Eukaryota</taxon>
        <taxon>Fungi</taxon>
        <taxon>Dikarya</taxon>
        <taxon>Basidiomycota</taxon>
        <taxon>Agaricomycotina</taxon>
        <taxon>Agaricomycetes</taxon>
        <taxon>Agaricomycetidae</taxon>
        <taxon>Agaricales</taxon>
        <taxon>Marasmiineae</taxon>
        <taxon>Omphalotaceae</taxon>
        <taxon>Collybiopsis</taxon>
        <taxon>Collybiopsis luxurians</taxon>
    </lineage>
</organism>
<keyword evidence="2" id="KW-1185">Reference proteome</keyword>
<gene>
    <name evidence="1" type="ORF">GYMLUDRAFT_50033</name>
</gene>
<reference evidence="1 2" key="1">
    <citation type="submission" date="2014-04" db="EMBL/GenBank/DDBJ databases">
        <title>Evolutionary Origins and Diversification of the Mycorrhizal Mutualists.</title>
        <authorList>
            <consortium name="DOE Joint Genome Institute"/>
            <consortium name="Mycorrhizal Genomics Consortium"/>
            <person name="Kohler A."/>
            <person name="Kuo A."/>
            <person name="Nagy L.G."/>
            <person name="Floudas D."/>
            <person name="Copeland A."/>
            <person name="Barry K.W."/>
            <person name="Cichocki N."/>
            <person name="Veneault-Fourrey C."/>
            <person name="LaButti K."/>
            <person name="Lindquist E.A."/>
            <person name="Lipzen A."/>
            <person name="Lundell T."/>
            <person name="Morin E."/>
            <person name="Murat C."/>
            <person name="Riley R."/>
            <person name="Ohm R."/>
            <person name="Sun H."/>
            <person name="Tunlid A."/>
            <person name="Henrissat B."/>
            <person name="Grigoriev I.V."/>
            <person name="Hibbett D.S."/>
            <person name="Martin F."/>
        </authorList>
    </citation>
    <scope>NUCLEOTIDE SEQUENCE [LARGE SCALE GENOMIC DNA]</scope>
    <source>
        <strain evidence="1 2">FD-317 M1</strain>
    </source>
</reference>
<evidence type="ECO:0000313" key="1">
    <source>
        <dbReference type="EMBL" id="KIK52254.1"/>
    </source>
</evidence>
<accession>A0A0D0BRJ5</accession>
<evidence type="ECO:0000313" key="2">
    <source>
        <dbReference type="Proteomes" id="UP000053593"/>
    </source>
</evidence>
<proteinExistence type="predicted"/>
<dbReference type="EMBL" id="KN834846">
    <property type="protein sequence ID" value="KIK52254.1"/>
    <property type="molecule type" value="Genomic_DNA"/>
</dbReference>
<dbReference type="Proteomes" id="UP000053593">
    <property type="component" value="Unassembled WGS sequence"/>
</dbReference>
<dbReference type="HOGENOM" id="CLU_2904390_0_0_1"/>
<protein>
    <submittedName>
        <fullName evidence="1">Uncharacterized protein</fullName>
    </submittedName>
</protein>
<name>A0A0D0BRJ5_9AGAR</name>
<dbReference type="AlphaFoldDB" id="A0A0D0BRJ5"/>
<sequence length="62" mass="6715">MAFFQCSTNIPCADASQGFEPRLSFDHTSSSHLQNNFYGSSSVAINSNPTFAEFRAPSLPPS</sequence>